<dbReference type="Proteomes" id="UP000029221">
    <property type="component" value="Unassembled WGS sequence"/>
</dbReference>
<reference evidence="1" key="1">
    <citation type="journal article" date="2014" name="Genome Announc.">
        <title>Draft Genome Sequences of Marine Flavobacterium Nonlabens Strains NR17, NR24, NR27, NR32, NR33, and Ara13.</title>
        <authorList>
            <person name="Nakanishi M."/>
            <person name="Meirelles P."/>
            <person name="Suzuki R."/>
            <person name="Takatani N."/>
            <person name="Mino S."/>
            <person name="Suda W."/>
            <person name="Oshima K."/>
            <person name="Hattori M."/>
            <person name="Ohkuma M."/>
            <person name="Hosokawa M."/>
            <person name="Miyashita K."/>
            <person name="Thompson F.L."/>
            <person name="Niwa A."/>
            <person name="Sawabe T."/>
            <person name="Sawabe T."/>
        </authorList>
    </citation>
    <scope>NUCLEOTIDE SEQUENCE [LARGE SCALE GENOMIC DNA]</scope>
    <source>
        <strain evidence="1">JCM 19294</strain>
    </source>
</reference>
<organism evidence="1 2">
    <name type="scientific">Nonlabens tegetincola</name>
    <dbReference type="NCBI Taxonomy" id="323273"/>
    <lineage>
        <taxon>Bacteria</taxon>
        <taxon>Pseudomonadati</taxon>
        <taxon>Bacteroidota</taxon>
        <taxon>Flavobacteriia</taxon>
        <taxon>Flavobacteriales</taxon>
        <taxon>Flavobacteriaceae</taxon>
        <taxon>Nonlabens</taxon>
    </lineage>
</organism>
<keyword evidence="2" id="KW-1185">Reference proteome</keyword>
<accession>A0A090Q4K7</accession>
<name>A0A090Q4K7_9FLAO</name>
<sequence>MTSLSVVAGKEVFLLRFRESVLTKRIIFQKKNEHSDNPLKKVSSMLIESL</sequence>
<dbReference type="AlphaFoldDB" id="A0A090Q4K7"/>
<gene>
    <name evidence="1" type="ORF">JCM19294_1616</name>
</gene>
<proteinExistence type="predicted"/>
<protein>
    <submittedName>
        <fullName evidence="1">Uncharacterized protein</fullName>
    </submittedName>
</protein>
<evidence type="ECO:0000313" key="2">
    <source>
        <dbReference type="Proteomes" id="UP000029221"/>
    </source>
</evidence>
<evidence type="ECO:0000313" key="1">
    <source>
        <dbReference type="EMBL" id="GAK97994.1"/>
    </source>
</evidence>
<dbReference type="EMBL" id="BBML01000008">
    <property type="protein sequence ID" value="GAK97994.1"/>
    <property type="molecule type" value="Genomic_DNA"/>
</dbReference>
<comment type="caution">
    <text evidence="1">The sequence shown here is derived from an EMBL/GenBank/DDBJ whole genome shotgun (WGS) entry which is preliminary data.</text>
</comment>